<accession>A0A0D0KZN3</accession>
<protein>
    <recommendedName>
        <fullName evidence="4">Phage holin family protein</fullName>
    </recommendedName>
</protein>
<dbReference type="Proteomes" id="UP000032067">
    <property type="component" value="Unassembled WGS sequence"/>
</dbReference>
<comment type="caution">
    <text evidence="2">The sequence shown here is derived from an EMBL/GenBank/DDBJ whole genome shotgun (WGS) entry which is preliminary data.</text>
</comment>
<reference evidence="2 3" key="1">
    <citation type="submission" date="2014-12" db="EMBL/GenBank/DDBJ databases">
        <title>16Stimator: statistical estimation of ribosomal gene copy numbers from draft genome assemblies.</title>
        <authorList>
            <person name="Perisin M.A."/>
            <person name="Vetter M."/>
            <person name="Gilbert J.A."/>
            <person name="Bergelson J."/>
        </authorList>
    </citation>
    <scope>NUCLEOTIDE SEQUENCE [LARGE SCALE GENOMIC DNA]</scope>
    <source>
        <strain evidence="2 3">MEDvA23</strain>
    </source>
</reference>
<keyword evidence="1" id="KW-0812">Transmembrane</keyword>
<sequence>MLHPIFSTVLGHPDLVAEHLANYAALVRQESAQAGRGLVARIIAGVLAAASVMLALGLIGVAVLLGVLHGSFHWVLVAVPGAAVVIAAICGWYATRPSPSHGFEDLRSQLEADLQALRAAGADHDAR</sequence>
<dbReference type="OrthoDB" id="9154735at2"/>
<keyword evidence="1" id="KW-1133">Transmembrane helix</keyword>
<dbReference type="AlphaFoldDB" id="A0A0D0KZN3"/>
<feature type="transmembrane region" description="Helical" evidence="1">
    <location>
        <begin position="38"/>
        <end position="65"/>
    </location>
</feature>
<dbReference type="Pfam" id="PF07332">
    <property type="entry name" value="Phage_holin_3_6"/>
    <property type="match status" value="1"/>
</dbReference>
<dbReference type="RefSeq" id="WP_042579573.1">
    <property type="nucleotide sequence ID" value="NZ_JXQQ01000031.1"/>
</dbReference>
<keyword evidence="1" id="KW-0472">Membrane</keyword>
<evidence type="ECO:0000313" key="2">
    <source>
        <dbReference type="EMBL" id="KIQ31567.1"/>
    </source>
</evidence>
<evidence type="ECO:0008006" key="4">
    <source>
        <dbReference type="Google" id="ProtNLM"/>
    </source>
</evidence>
<feature type="transmembrane region" description="Helical" evidence="1">
    <location>
        <begin position="71"/>
        <end position="94"/>
    </location>
</feature>
<dbReference type="EMBL" id="JXQQ01000031">
    <property type="protein sequence ID" value="KIQ31567.1"/>
    <property type="molecule type" value="Genomic_DNA"/>
</dbReference>
<evidence type="ECO:0000256" key="1">
    <source>
        <dbReference type="SAM" id="Phobius"/>
    </source>
</evidence>
<organism evidence="2 3">
    <name type="scientific">Variovorax paradoxus</name>
    <dbReference type="NCBI Taxonomy" id="34073"/>
    <lineage>
        <taxon>Bacteria</taxon>
        <taxon>Pseudomonadati</taxon>
        <taxon>Pseudomonadota</taxon>
        <taxon>Betaproteobacteria</taxon>
        <taxon>Burkholderiales</taxon>
        <taxon>Comamonadaceae</taxon>
        <taxon>Variovorax</taxon>
    </lineage>
</organism>
<name>A0A0D0KZN3_VARPD</name>
<gene>
    <name evidence="2" type="ORF">RT97_14915</name>
</gene>
<proteinExistence type="predicted"/>
<evidence type="ECO:0000313" key="3">
    <source>
        <dbReference type="Proteomes" id="UP000032067"/>
    </source>
</evidence>
<dbReference type="InterPro" id="IPR009937">
    <property type="entry name" value="Phage_holin_3_6"/>
</dbReference>